<dbReference type="AlphaFoldDB" id="A0A034WBA6"/>
<evidence type="ECO:0000313" key="7">
    <source>
        <dbReference type="RefSeq" id="XP_011214521.1"/>
    </source>
</evidence>
<keyword evidence="2" id="KW-0539">Nucleus</keyword>
<evidence type="ECO:0000313" key="6">
    <source>
        <dbReference type="Proteomes" id="UP001652620"/>
    </source>
</evidence>
<reference evidence="7" key="2">
    <citation type="submission" date="2025-04" db="UniProtKB">
        <authorList>
            <consortium name="RefSeq"/>
        </authorList>
    </citation>
    <scope>IDENTIFICATION</scope>
    <source>
        <strain evidence="7">Punador</strain>
    </source>
</reference>
<dbReference type="PROSITE" id="PS51542">
    <property type="entry name" value="FYRN"/>
    <property type="match status" value="1"/>
</dbReference>
<feature type="compositionally biased region" description="Polar residues" evidence="3">
    <location>
        <begin position="81"/>
        <end position="100"/>
    </location>
</feature>
<accession>A0A034WBA6</accession>
<dbReference type="OrthoDB" id="285793at2759"/>
<dbReference type="Pfam" id="PF24237">
    <property type="entry name" value="INO80E"/>
    <property type="match status" value="1"/>
</dbReference>
<dbReference type="Gene3D" id="3.30.160.360">
    <property type="match status" value="1"/>
</dbReference>
<reference evidence="6" key="3">
    <citation type="submission" date="2025-05" db="UniProtKB">
        <authorList>
            <consortium name="RefSeq"/>
        </authorList>
    </citation>
    <scope>NUCLEOTIDE SEQUENCE [LARGE SCALE GENOMIC DNA]</scope>
</reference>
<dbReference type="InterPro" id="IPR056515">
    <property type="entry name" value="INO80E_N"/>
</dbReference>
<feature type="compositionally biased region" description="Basic residues" evidence="3">
    <location>
        <begin position="104"/>
        <end position="113"/>
    </location>
</feature>
<evidence type="ECO:0000313" key="5">
    <source>
        <dbReference type="EMBL" id="JAC52846.1"/>
    </source>
</evidence>
<dbReference type="SMART" id="SM00541">
    <property type="entry name" value="FYRN"/>
    <property type="match status" value="1"/>
</dbReference>
<dbReference type="PANTHER" id="PTHR22715">
    <property type="entry name" value="TRANSFORMING GROWTH FACTOR BETA REGULATED GENE 1"/>
    <property type="match status" value="1"/>
</dbReference>
<dbReference type="InterPro" id="IPR003888">
    <property type="entry name" value="FYrich_N"/>
</dbReference>
<dbReference type="Proteomes" id="UP001652620">
    <property type="component" value="Chromosome 1"/>
</dbReference>
<sequence>MSKPQTMLHYQNSQYTRVMNLKYKSKYKRLKRQIKNFVFENAALCDEVAQVQADLATAREERRYLIKRLMRHEGIDSLEQQQMEQHDVSNSQQKGSSKVINSVPKKRGPKKRLPTLQGQEKADRRYKPRDKVILDASGKPMYPINLCNILIHSPGEIIPINPNFHTSNWIYPVGYVATRIYAHPKDPQRKCVYTCKILNNAGMPQFQIIPDNDLDSVFFGETANICHKGLLETLQRTLADVVQLPLQVQGEKFFGLANPTVKSLLQMDPGYAQCSNFRGFLDEGDTNSNGNLSLLEDKDPTMSFDALQTLIAVSTYHNMPEVKDEPPDELLDLK</sequence>
<dbReference type="GeneID" id="105234019"/>
<dbReference type="PANTHER" id="PTHR22715:SF0">
    <property type="entry name" value="TRANSFORMING GROWTH FACTOR BETA REGULATOR 1"/>
    <property type="match status" value="1"/>
</dbReference>
<dbReference type="PROSITE" id="PS51543">
    <property type="entry name" value="FYRC"/>
    <property type="match status" value="1"/>
</dbReference>
<keyword evidence="6" id="KW-1185">Reference proteome</keyword>
<evidence type="ECO:0000256" key="2">
    <source>
        <dbReference type="ARBA" id="ARBA00023242"/>
    </source>
</evidence>
<comment type="subcellular location">
    <subcellularLocation>
        <location evidence="1">Nucleus</location>
    </subcellularLocation>
</comment>
<feature type="domain" description="INO80 complex subunit E N-terminal" evidence="4">
    <location>
        <begin position="22"/>
        <end position="69"/>
    </location>
</feature>
<dbReference type="Pfam" id="PF05965">
    <property type="entry name" value="FYRC"/>
    <property type="match status" value="1"/>
</dbReference>
<gene>
    <name evidence="5" type="primary">TBRG1</name>
    <name evidence="7" type="synonym">LOC105234019</name>
</gene>
<protein>
    <submittedName>
        <fullName evidence="5 7">Transforming growth factor beta regulator 1</fullName>
    </submittedName>
</protein>
<evidence type="ECO:0000259" key="4">
    <source>
        <dbReference type="Pfam" id="PF24237"/>
    </source>
</evidence>
<dbReference type="EMBL" id="GAKP01006106">
    <property type="protein sequence ID" value="JAC52846.1"/>
    <property type="molecule type" value="Transcribed_RNA"/>
</dbReference>
<dbReference type="GO" id="GO:0005634">
    <property type="term" value="C:nucleus"/>
    <property type="evidence" value="ECO:0007669"/>
    <property type="project" value="UniProtKB-SubCell"/>
</dbReference>
<dbReference type="GO" id="GO:0051726">
    <property type="term" value="P:regulation of cell cycle"/>
    <property type="evidence" value="ECO:0007669"/>
    <property type="project" value="TreeGrafter"/>
</dbReference>
<dbReference type="OMA" id="YYNDYHK"/>
<dbReference type="InterPro" id="IPR003889">
    <property type="entry name" value="FYrich_C"/>
</dbReference>
<evidence type="ECO:0000256" key="3">
    <source>
        <dbReference type="SAM" id="MobiDB-lite"/>
    </source>
</evidence>
<proteinExistence type="predicted"/>
<dbReference type="RefSeq" id="XP_011214521.1">
    <property type="nucleotide sequence ID" value="XM_011216219.3"/>
</dbReference>
<dbReference type="InterPro" id="IPR040092">
    <property type="entry name" value="TBRG1"/>
</dbReference>
<dbReference type="KEGG" id="bdr:105234019"/>
<reference evidence="5" key="1">
    <citation type="journal article" date="2014" name="BMC Genomics">
        <title>Characterizing the developmental transcriptome of the oriental fruit fly, Bactrocera dorsalis (Diptera: Tephritidae) through comparative genomic analysis with Drosophila melanogaster utilizing modENCODE datasets.</title>
        <authorList>
            <person name="Geib S.M."/>
            <person name="Calla B."/>
            <person name="Hall B."/>
            <person name="Hou S."/>
            <person name="Manoukis N.C."/>
        </authorList>
    </citation>
    <scope>NUCLEOTIDE SEQUENCE</scope>
    <source>
        <strain evidence="5">Punador</strain>
    </source>
</reference>
<dbReference type="SMART" id="SM00542">
    <property type="entry name" value="FYRC"/>
    <property type="match status" value="1"/>
</dbReference>
<feature type="region of interest" description="Disordered" evidence="3">
    <location>
        <begin position="81"/>
        <end position="126"/>
    </location>
</feature>
<dbReference type="Pfam" id="PF05964">
    <property type="entry name" value="FYRN"/>
    <property type="match status" value="1"/>
</dbReference>
<evidence type="ECO:0000256" key="1">
    <source>
        <dbReference type="ARBA" id="ARBA00004123"/>
    </source>
</evidence>
<name>A0A034WBA6_BACDO</name>
<organism evidence="5">
    <name type="scientific">Bactrocera dorsalis</name>
    <name type="common">Oriental fruit fly</name>
    <name type="synonym">Dacus dorsalis</name>
    <dbReference type="NCBI Taxonomy" id="27457"/>
    <lineage>
        <taxon>Eukaryota</taxon>
        <taxon>Metazoa</taxon>
        <taxon>Ecdysozoa</taxon>
        <taxon>Arthropoda</taxon>
        <taxon>Hexapoda</taxon>
        <taxon>Insecta</taxon>
        <taxon>Pterygota</taxon>
        <taxon>Neoptera</taxon>
        <taxon>Endopterygota</taxon>
        <taxon>Diptera</taxon>
        <taxon>Brachycera</taxon>
        <taxon>Muscomorpha</taxon>
        <taxon>Tephritoidea</taxon>
        <taxon>Tephritidae</taxon>
        <taxon>Bactrocera</taxon>
        <taxon>Bactrocera</taxon>
    </lineage>
</organism>